<proteinExistence type="inferred from homology"/>
<evidence type="ECO:0000313" key="8">
    <source>
        <dbReference type="EMBL" id="MCB6183410.1"/>
    </source>
</evidence>
<dbReference type="PANTHER" id="PTHR46577">
    <property type="entry name" value="HTH-TYPE TRANSCRIPTIONAL REGULATORY PROTEIN GABR"/>
    <property type="match status" value="1"/>
</dbReference>
<dbReference type="SUPFAM" id="SSF46785">
    <property type="entry name" value="Winged helix' DNA-binding domain"/>
    <property type="match status" value="1"/>
</dbReference>
<dbReference type="SMART" id="SM00345">
    <property type="entry name" value="HTH_GNTR"/>
    <property type="match status" value="1"/>
</dbReference>
<keyword evidence="8" id="KW-0808">Transferase</keyword>
<dbReference type="Proteomes" id="UP001165395">
    <property type="component" value="Unassembled WGS sequence"/>
</dbReference>
<dbReference type="InterPro" id="IPR036388">
    <property type="entry name" value="WH-like_DNA-bd_sf"/>
</dbReference>
<sequence>MESTISVETLQHAWLLDLAVAPSLPMNRRLYLLLRQSILIGNIKIGAKLPATRQLAKALGIARNTVIYAFELLQAEGFLNGQTGDGTYVADVSFFTQQLSNQQAAVGHPQFSQRGMQIIGDTQLVPRIQSQTHAFIPGIPSVKDFPLDKWIKTLNQVVRRYEPDWMGYVREGGVAELKMALCQHLRLTRALNCEPEQIIVTAGTQQSLDLLIRSLTDHDDLAWIEDPGYNGARSAMRASGVFPCPVPVDEEGLYWEGESALPVPKLIYITPSHQYPLGSVMSLARRQALLQYAYQNNCWILEDDYDSEFRYAGPPLTALQGLDQQGRVIYMGTFSKVMFPGLQLGYLVAPKSLVSGLMKVQSRLYREGQYLVQAALAQFIDQGLFAAHIRRMKSIYAERQSLLKETLSNELKQEARWLGGSAGLHLVIALPNTVDDVALSQDLLRDHIIAPALSTYYTGEVRQKGLMLGYAAVTQEDMPLVVKLLAKHLSNYLDKVCS</sequence>
<comment type="similarity">
    <text evidence="1">In the C-terminal section; belongs to the class-I pyridoxal-phosphate-dependent aminotransferase family.</text>
</comment>
<feature type="domain" description="HTH gntR-type" evidence="7">
    <location>
        <begin position="24"/>
        <end position="92"/>
    </location>
</feature>
<keyword evidence="6" id="KW-0804">Transcription</keyword>
<keyword evidence="4" id="KW-0805">Transcription regulation</keyword>
<dbReference type="CDD" id="cd07377">
    <property type="entry name" value="WHTH_GntR"/>
    <property type="match status" value="1"/>
</dbReference>
<evidence type="ECO:0000256" key="6">
    <source>
        <dbReference type="ARBA" id="ARBA00023163"/>
    </source>
</evidence>
<comment type="caution">
    <text evidence="8">The sequence shown here is derived from an EMBL/GenBank/DDBJ whole genome shotgun (WGS) entry which is preliminary data.</text>
</comment>
<evidence type="ECO:0000259" key="7">
    <source>
        <dbReference type="PROSITE" id="PS50949"/>
    </source>
</evidence>
<evidence type="ECO:0000256" key="2">
    <source>
        <dbReference type="ARBA" id="ARBA00021531"/>
    </source>
</evidence>
<accession>A0ABS8D5D6</accession>
<dbReference type="Gene3D" id="1.10.10.10">
    <property type="entry name" value="Winged helix-like DNA-binding domain superfamily/Winged helix DNA-binding domain"/>
    <property type="match status" value="1"/>
</dbReference>
<dbReference type="EMBL" id="JAJBZT010000003">
    <property type="protein sequence ID" value="MCB6183410.1"/>
    <property type="molecule type" value="Genomic_DNA"/>
</dbReference>
<dbReference type="CDD" id="cd00609">
    <property type="entry name" value="AAT_like"/>
    <property type="match status" value="1"/>
</dbReference>
<dbReference type="InterPro" id="IPR015421">
    <property type="entry name" value="PyrdxlP-dep_Trfase_major"/>
</dbReference>
<keyword evidence="8" id="KW-0032">Aminotransferase</keyword>
<dbReference type="Pfam" id="PF00155">
    <property type="entry name" value="Aminotran_1_2"/>
    <property type="match status" value="1"/>
</dbReference>
<dbReference type="PROSITE" id="PS50949">
    <property type="entry name" value="HTH_GNTR"/>
    <property type="match status" value="1"/>
</dbReference>
<dbReference type="InterPro" id="IPR000524">
    <property type="entry name" value="Tscrpt_reg_HTH_GntR"/>
</dbReference>
<dbReference type="InterPro" id="IPR015424">
    <property type="entry name" value="PyrdxlP-dep_Trfase"/>
</dbReference>
<dbReference type="RefSeq" id="WP_227180146.1">
    <property type="nucleotide sequence ID" value="NZ_JAJBZT010000003.1"/>
</dbReference>
<dbReference type="Gene3D" id="3.40.640.10">
    <property type="entry name" value="Type I PLP-dependent aspartate aminotransferase-like (Major domain)"/>
    <property type="match status" value="1"/>
</dbReference>
<keyword evidence="9" id="KW-1185">Reference proteome</keyword>
<gene>
    <name evidence="8" type="ORF">LIN78_07610</name>
</gene>
<dbReference type="InterPro" id="IPR051446">
    <property type="entry name" value="HTH_trans_reg/aminotransferase"/>
</dbReference>
<dbReference type="InterPro" id="IPR036390">
    <property type="entry name" value="WH_DNA-bd_sf"/>
</dbReference>
<name>A0ABS8D5D6_9NEIS</name>
<evidence type="ECO:0000256" key="3">
    <source>
        <dbReference type="ARBA" id="ARBA00022898"/>
    </source>
</evidence>
<evidence type="ECO:0000256" key="4">
    <source>
        <dbReference type="ARBA" id="ARBA00023015"/>
    </source>
</evidence>
<dbReference type="GO" id="GO:0008483">
    <property type="term" value="F:transaminase activity"/>
    <property type="evidence" value="ECO:0007669"/>
    <property type="project" value="UniProtKB-KW"/>
</dbReference>
<protein>
    <recommendedName>
        <fullName evidence="2">Putative 8-amino-7-oxononanoate synthase</fullName>
    </recommendedName>
</protein>
<keyword evidence="5" id="KW-0238">DNA-binding</keyword>
<dbReference type="Pfam" id="PF00392">
    <property type="entry name" value="GntR"/>
    <property type="match status" value="1"/>
</dbReference>
<keyword evidence="3" id="KW-0663">Pyridoxal phosphate</keyword>
<evidence type="ECO:0000313" key="9">
    <source>
        <dbReference type="Proteomes" id="UP001165395"/>
    </source>
</evidence>
<organism evidence="8 9">
    <name type="scientific">Leeia speluncae</name>
    <dbReference type="NCBI Taxonomy" id="2884804"/>
    <lineage>
        <taxon>Bacteria</taxon>
        <taxon>Pseudomonadati</taxon>
        <taxon>Pseudomonadota</taxon>
        <taxon>Betaproteobacteria</taxon>
        <taxon>Neisseriales</taxon>
        <taxon>Leeiaceae</taxon>
        <taxon>Leeia</taxon>
    </lineage>
</organism>
<dbReference type="PANTHER" id="PTHR46577:SF1">
    <property type="entry name" value="HTH-TYPE TRANSCRIPTIONAL REGULATORY PROTEIN GABR"/>
    <property type="match status" value="1"/>
</dbReference>
<reference evidence="8" key="1">
    <citation type="submission" date="2021-10" db="EMBL/GenBank/DDBJ databases">
        <title>The complete genome sequence of Leeia sp. TBRC 13508.</title>
        <authorList>
            <person name="Charoenyingcharoen P."/>
            <person name="Yukphan P."/>
        </authorList>
    </citation>
    <scope>NUCLEOTIDE SEQUENCE</scope>
    <source>
        <strain evidence="8">TBRC 13508</strain>
    </source>
</reference>
<dbReference type="PRINTS" id="PR00035">
    <property type="entry name" value="HTHGNTR"/>
</dbReference>
<dbReference type="SUPFAM" id="SSF53383">
    <property type="entry name" value="PLP-dependent transferases"/>
    <property type="match status" value="1"/>
</dbReference>
<evidence type="ECO:0000256" key="5">
    <source>
        <dbReference type="ARBA" id="ARBA00023125"/>
    </source>
</evidence>
<evidence type="ECO:0000256" key="1">
    <source>
        <dbReference type="ARBA" id="ARBA00005384"/>
    </source>
</evidence>
<dbReference type="InterPro" id="IPR004839">
    <property type="entry name" value="Aminotransferase_I/II_large"/>
</dbReference>